<evidence type="ECO:0000256" key="3">
    <source>
        <dbReference type="ARBA" id="ARBA00023163"/>
    </source>
</evidence>
<dbReference type="PANTHER" id="PTHR43280">
    <property type="entry name" value="ARAC-FAMILY TRANSCRIPTIONAL REGULATOR"/>
    <property type="match status" value="1"/>
</dbReference>
<dbReference type="PRINTS" id="PR00032">
    <property type="entry name" value="HTHARAC"/>
</dbReference>
<proteinExistence type="predicted"/>
<dbReference type="Proteomes" id="UP000782880">
    <property type="component" value="Unassembled WGS sequence"/>
</dbReference>
<dbReference type="PANTHER" id="PTHR43280:SF28">
    <property type="entry name" value="HTH-TYPE TRANSCRIPTIONAL ACTIVATOR RHAS"/>
    <property type="match status" value="1"/>
</dbReference>
<reference evidence="5" key="2">
    <citation type="submission" date="2021-09" db="EMBL/GenBank/DDBJ databases">
        <authorList>
            <person name="Gilroy R."/>
        </authorList>
    </citation>
    <scope>NUCLEOTIDE SEQUENCE</scope>
    <source>
        <strain evidence="5">ChiBcec21-2208</strain>
    </source>
</reference>
<dbReference type="Pfam" id="PF12833">
    <property type="entry name" value="HTH_18"/>
    <property type="match status" value="1"/>
</dbReference>
<keyword evidence="1" id="KW-0805">Transcription regulation</keyword>
<name>A0A921IJ76_9FIRM</name>
<dbReference type="SUPFAM" id="SSF46689">
    <property type="entry name" value="Homeodomain-like"/>
    <property type="match status" value="2"/>
</dbReference>
<dbReference type="InterPro" id="IPR009057">
    <property type="entry name" value="Homeodomain-like_sf"/>
</dbReference>
<sequence>MIGPWTMGQRSQAQIDYTERMMGKQASSAVQEYYNGVRSIDAAWLAPTISTLVSMAFPEDDFRVQEMREFLPMNFSPDTRYFNEPAFEQELPASMLEQRYAAEGRLLEAVSRGDTEAALQAMNGMGRFRIRGRFSDTPYQVKTLLTVMNTLFRKAIERSMVHPYYIDEISTRYARRIENASMEEQPAIIGSMVREYCAYVRKYSLKEYSPLVQKIINHINLNLSSELSLKSLAAMCYISPSYLSNLFKRETGTTLIDYINTQRVQRAAHLLATTKLSVASVAERVGILDVNYFAKLFKKALGQTPTQYRRNHPQPR</sequence>
<dbReference type="InterPro" id="IPR018062">
    <property type="entry name" value="HTH_AraC-typ_CS"/>
</dbReference>
<dbReference type="InterPro" id="IPR020449">
    <property type="entry name" value="Tscrpt_reg_AraC-type_HTH"/>
</dbReference>
<dbReference type="EMBL" id="DYVE01000083">
    <property type="protein sequence ID" value="HJG27648.1"/>
    <property type="molecule type" value="Genomic_DNA"/>
</dbReference>
<dbReference type="GO" id="GO:0043565">
    <property type="term" value="F:sequence-specific DNA binding"/>
    <property type="evidence" value="ECO:0007669"/>
    <property type="project" value="InterPro"/>
</dbReference>
<dbReference type="PROSITE" id="PS01124">
    <property type="entry name" value="HTH_ARAC_FAMILY_2"/>
    <property type="match status" value="1"/>
</dbReference>
<comment type="caution">
    <text evidence="5">The sequence shown here is derived from an EMBL/GenBank/DDBJ whole genome shotgun (WGS) entry which is preliminary data.</text>
</comment>
<dbReference type="AlphaFoldDB" id="A0A921IJ76"/>
<keyword evidence="3" id="KW-0804">Transcription</keyword>
<accession>A0A921IJ76</accession>
<feature type="domain" description="HTH araC/xylS-type" evidence="4">
    <location>
        <begin position="213"/>
        <end position="311"/>
    </location>
</feature>
<gene>
    <name evidence="5" type="ORF">K8V20_03250</name>
</gene>
<keyword evidence="2" id="KW-0238">DNA-binding</keyword>
<dbReference type="PROSITE" id="PS00041">
    <property type="entry name" value="HTH_ARAC_FAMILY_1"/>
    <property type="match status" value="1"/>
</dbReference>
<protein>
    <submittedName>
        <fullName evidence="5">Helix-turn-helix transcriptional regulator</fullName>
    </submittedName>
</protein>
<dbReference type="SMART" id="SM00342">
    <property type="entry name" value="HTH_ARAC"/>
    <property type="match status" value="1"/>
</dbReference>
<evidence type="ECO:0000313" key="5">
    <source>
        <dbReference type="EMBL" id="HJG27648.1"/>
    </source>
</evidence>
<dbReference type="GO" id="GO:0003700">
    <property type="term" value="F:DNA-binding transcription factor activity"/>
    <property type="evidence" value="ECO:0007669"/>
    <property type="project" value="InterPro"/>
</dbReference>
<evidence type="ECO:0000313" key="6">
    <source>
        <dbReference type="Proteomes" id="UP000782880"/>
    </source>
</evidence>
<evidence type="ECO:0000256" key="2">
    <source>
        <dbReference type="ARBA" id="ARBA00023125"/>
    </source>
</evidence>
<organism evidence="5 6">
    <name type="scientific">Subdoligranulum variabile</name>
    <dbReference type="NCBI Taxonomy" id="214851"/>
    <lineage>
        <taxon>Bacteria</taxon>
        <taxon>Bacillati</taxon>
        <taxon>Bacillota</taxon>
        <taxon>Clostridia</taxon>
        <taxon>Eubacteriales</taxon>
        <taxon>Oscillospiraceae</taxon>
        <taxon>Subdoligranulum</taxon>
    </lineage>
</organism>
<dbReference type="Gene3D" id="1.10.10.60">
    <property type="entry name" value="Homeodomain-like"/>
    <property type="match status" value="2"/>
</dbReference>
<evidence type="ECO:0000256" key="1">
    <source>
        <dbReference type="ARBA" id="ARBA00023015"/>
    </source>
</evidence>
<reference evidence="5" key="1">
    <citation type="journal article" date="2021" name="PeerJ">
        <title>Extensive microbial diversity within the chicken gut microbiome revealed by metagenomics and culture.</title>
        <authorList>
            <person name="Gilroy R."/>
            <person name="Ravi A."/>
            <person name="Getino M."/>
            <person name="Pursley I."/>
            <person name="Horton D.L."/>
            <person name="Alikhan N.F."/>
            <person name="Baker D."/>
            <person name="Gharbi K."/>
            <person name="Hall N."/>
            <person name="Watson M."/>
            <person name="Adriaenssens E.M."/>
            <person name="Foster-Nyarko E."/>
            <person name="Jarju S."/>
            <person name="Secka A."/>
            <person name="Antonio M."/>
            <person name="Oren A."/>
            <person name="Chaudhuri R.R."/>
            <person name="La Ragione R."/>
            <person name="Hildebrand F."/>
            <person name="Pallen M.J."/>
        </authorList>
    </citation>
    <scope>NUCLEOTIDE SEQUENCE</scope>
    <source>
        <strain evidence="5">ChiBcec21-2208</strain>
    </source>
</reference>
<dbReference type="InterPro" id="IPR018060">
    <property type="entry name" value="HTH_AraC"/>
</dbReference>
<evidence type="ECO:0000259" key="4">
    <source>
        <dbReference type="PROSITE" id="PS01124"/>
    </source>
</evidence>